<reference evidence="1 2" key="1">
    <citation type="submission" date="2016-10" db="EMBL/GenBank/DDBJ databases">
        <authorList>
            <person name="de Groot N.N."/>
        </authorList>
    </citation>
    <scope>NUCLEOTIDE SEQUENCE [LARGE SCALE GENOMIC DNA]</scope>
    <source>
        <strain evidence="1 2">BS3655</strain>
    </source>
</reference>
<protein>
    <submittedName>
        <fullName evidence="1">Uncharacterized protein</fullName>
    </submittedName>
</protein>
<organism evidence="1 2">
    <name type="scientific">Pseudomonas frederiksbergensis</name>
    <dbReference type="NCBI Taxonomy" id="104087"/>
    <lineage>
        <taxon>Bacteria</taxon>
        <taxon>Pseudomonadati</taxon>
        <taxon>Pseudomonadota</taxon>
        <taxon>Gammaproteobacteria</taxon>
        <taxon>Pseudomonadales</taxon>
        <taxon>Pseudomonadaceae</taxon>
        <taxon>Pseudomonas</taxon>
    </lineage>
</organism>
<sequence length="404" mass="40956">MPWYKSGTVSVVLNSNAVIGADTAFIANSRVGDAFRGPDGGWYEVTNIAGDTAMSISPNYLGATNAAGAYALAPMQGYVKDSADALRALVNQFGEQLAALTDTDGLSEGATNKYFTETRVRTALLSGLVLTEAEPVVEADSVLAAAGKLQAQVTGRLPLAGGKMTGAMNEATPVALASAATVDIGGAASNTVTISGTSTVTSLGTVAAGAVRTVRFLGSLLLTHSAASLILPTGASIATAANDTAVFLSLGGGNWFCLEYNRASGKALAKDFSYDRTNLVGPVGDLAGIPNGAAFDSGTINATRYVKLADGTLFQYKTVTIGGGTVANGNVFKSLSYDMGYLAISPVGDWVVASYGISQSSGGGWAGQQTFGAAGTWGTWAAYTSTAATGSITISLVGIGRWKL</sequence>
<dbReference type="AlphaFoldDB" id="A0A1H4ZPI6"/>
<accession>A0A1H4ZPI6</accession>
<proteinExistence type="predicted"/>
<dbReference type="RefSeq" id="WP_235865004.1">
    <property type="nucleotide sequence ID" value="NZ_FNTF01000002.1"/>
</dbReference>
<evidence type="ECO:0000313" key="1">
    <source>
        <dbReference type="EMBL" id="SED31384.1"/>
    </source>
</evidence>
<evidence type="ECO:0000313" key="2">
    <source>
        <dbReference type="Proteomes" id="UP000183114"/>
    </source>
</evidence>
<dbReference type="Proteomes" id="UP000183114">
    <property type="component" value="Unassembled WGS sequence"/>
</dbReference>
<dbReference type="EMBL" id="FNTF01000002">
    <property type="protein sequence ID" value="SED31384.1"/>
    <property type="molecule type" value="Genomic_DNA"/>
</dbReference>
<name>A0A1H4ZPI6_9PSED</name>
<gene>
    <name evidence="1" type="ORF">SAMN04490185_3237</name>
</gene>